<accession>A0A7J3SM44</accession>
<feature type="transmembrane region" description="Helical" evidence="9">
    <location>
        <begin position="96"/>
        <end position="115"/>
    </location>
</feature>
<keyword evidence="4 9" id="KW-0812">Transmembrane</keyword>
<evidence type="ECO:0000256" key="4">
    <source>
        <dbReference type="ARBA" id="ARBA00022692"/>
    </source>
</evidence>
<evidence type="ECO:0000256" key="2">
    <source>
        <dbReference type="ARBA" id="ARBA00022448"/>
    </source>
</evidence>
<dbReference type="EMBL" id="DTLS01000160">
    <property type="protein sequence ID" value="HGZ60644.1"/>
    <property type="molecule type" value="Genomic_DNA"/>
</dbReference>
<dbReference type="AlphaFoldDB" id="A0A7J3SM44"/>
<dbReference type="GO" id="GO:0005886">
    <property type="term" value="C:plasma membrane"/>
    <property type="evidence" value="ECO:0007669"/>
    <property type="project" value="UniProtKB-SubCell"/>
</dbReference>
<keyword evidence="2" id="KW-0813">Transport</keyword>
<name>A0A7J3SM44_9CREN</name>
<comment type="similarity">
    <text evidence="8">Belongs to the binding-protein-dependent transport system permease family. LivHM subfamily.</text>
</comment>
<dbReference type="PANTHER" id="PTHR11795">
    <property type="entry name" value="BRANCHED-CHAIN AMINO ACID TRANSPORT SYSTEM PERMEASE PROTEIN LIVH"/>
    <property type="match status" value="1"/>
</dbReference>
<keyword evidence="3" id="KW-1003">Cell membrane</keyword>
<evidence type="ECO:0000256" key="8">
    <source>
        <dbReference type="ARBA" id="ARBA00037998"/>
    </source>
</evidence>
<evidence type="ECO:0000256" key="3">
    <source>
        <dbReference type="ARBA" id="ARBA00022475"/>
    </source>
</evidence>
<evidence type="ECO:0000313" key="10">
    <source>
        <dbReference type="EMBL" id="HGZ60644.1"/>
    </source>
</evidence>
<dbReference type="GO" id="GO:0022857">
    <property type="term" value="F:transmembrane transporter activity"/>
    <property type="evidence" value="ECO:0007669"/>
    <property type="project" value="InterPro"/>
</dbReference>
<evidence type="ECO:0000256" key="5">
    <source>
        <dbReference type="ARBA" id="ARBA00022970"/>
    </source>
</evidence>
<evidence type="ECO:0000256" key="6">
    <source>
        <dbReference type="ARBA" id="ARBA00022989"/>
    </source>
</evidence>
<dbReference type="CDD" id="cd06582">
    <property type="entry name" value="TM_PBP1_LivH_like"/>
    <property type="match status" value="1"/>
</dbReference>
<dbReference type="Pfam" id="PF02653">
    <property type="entry name" value="BPD_transp_2"/>
    <property type="match status" value="1"/>
</dbReference>
<organism evidence="10">
    <name type="scientific">Fervidicoccus fontis</name>
    <dbReference type="NCBI Taxonomy" id="683846"/>
    <lineage>
        <taxon>Archaea</taxon>
        <taxon>Thermoproteota</taxon>
        <taxon>Thermoprotei</taxon>
        <taxon>Fervidicoccales</taxon>
        <taxon>Fervidicoccaceae</taxon>
        <taxon>Fervidicoccus</taxon>
    </lineage>
</organism>
<evidence type="ECO:0000256" key="7">
    <source>
        <dbReference type="ARBA" id="ARBA00023136"/>
    </source>
</evidence>
<keyword evidence="6 9" id="KW-1133">Transmembrane helix</keyword>
<feature type="transmembrane region" description="Helical" evidence="9">
    <location>
        <begin position="62"/>
        <end position="84"/>
    </location>
</feature>
<feature type="transmembrane region" description="Helical" evidence="9">
    <location>
        <begin position="277"/>
        <end position="296"/>
    </location>
</feature>
<feature type="transmembrane region" description="Helical" evidence="9">
    <location>
        <begin position="195"/>
        <end position="217"/>
    </location>
</feature>
<dbReference type="GO" id="GO:0006865">
    <property type="term" value="P:amino acid transport"/>
    <property type="evidence" value="ECO:0007669"/>
    <property type="project" value="UniProtKB-KW"/>
</dbReference>
<dbReference type="InterPro" id="IPR052157">
    <property type="entry name" value="BCAA_transport_permease"/>
</dbReference>
<keyword evidence="5" id="KW-0029">Amino-acid transport</keyword>
<proteinExistence type="inferred from homology"/>
<feature type="transmembrane region" description="Helical" evidence="9">
    <location>
        <begin position="147"/>
        <end position="165"/>
    </location>
</feature>
<dbReference type="InterPro" id="IPR001851">
    <property type="entry name" value="ABC_transp_permease"/>
</dbReference>
<sequence length="309" mass="34002">MPLANLLTNAFTYSNMLVLMALGLTFSYITLKVPNFAQGDFIAVGAYVAYTSYVLWDIHPYLTIPLSFLVSGAISLLMFLFVFSPLSKRGFKLTELMIAYFAAEMIIRSALLIYTDYMQSSLSKYFSNILIPVGQVEIGGYEISSPLLASFILLLTILVSFLIILKYTKLGIALRAVIQNPELGRVYGVNVEKMYAISWFLAGGITGMTGPVILTFFPTDPNIGWTFLIRIFAASIVGGIDSMVGAVIGGYFVGMSEVLGIYVLSQPPIGLQPVYRVVIPFVLMIAALLIMPRGIASKLEGISFRRERK</sequence>
<keyword evidence="7 9" id="KW-0472">Membrane</keyword>
<dbReference type="PANTHER" id="PTHR11795:SF449">
    <property type="entry name" value="BRANCHED-CHAIN AMINO ACID TRANSPORT PERMEASE PROTEIN LIVH-RELATED"/>
    <property type="match status" value="1"/>
</dbReference>
<feature type="transmembrane region" description="Helical" evidence="9">
    <location>
        <begin position="12"/>
        <end position="31"/>
    </location>
</feature>
<comment type="caution">
    <text evidence="10">The sequence shown here is derived from an EMBL/GenBank/DDBJ whole genome shotgun (WGS) entry which is preliminary data.</text>
</comment>
<evidence type="ECO:0000256" key="9">
    <source>
        <dbReference type="SAM" id="Phobius"/>
    </source>
</evidence>
<reference evidence="10" key="1">
    <citation type="journal article" date="2020" name="mSystems">
        <title>Genome- and Community-Level Interaction Insights into Carbon Utilization and Element Cycling Functions of Hydrothermarchaeota in Hydrothermal Sediment.</title>
        <authorList>
            <person name="Zhou Z."/>
            <person name="Liu Y."/>
            <person name="Xu W."/>
            <person name="Pan J."/>
            <person name="Luo Z.H."/>
            <person name="Li M."/>
        </authorList>
    </citation>
    <scope>NUCLEOTIDE SEQUENCE [LARGE SCALE GENOMIC DNA]</scope>
    <source>
        <strain evidence="10">SpSt-885</strain>
    </source>
</reference>
<comment type="subcellular location">
    <subcellularLocation>
        <location evidence="1">Cell membrane</location>
        <topology evidence="1">Multi-pass membrane protein</topology>
    </subcellularLocation>
</comment>
<gene>
    <name evidence="10" type="ORF">ENW83_05540</name>
</gene>
<evidence type="ECO:0000256" key="1">
    <source>
        <dbReference type="ARBA" id="ARBA00004651"/>
    </source>
</evidence>
<protein>
    <submittedName>
        <fullName evidence="10">Branched-chain amino acid ABC transporter permease</fullName>
    </submittedName>
</protein>